<gene>
    <name evidence="4" type="ORF">QRT04_08450</name>
</gene>
<comment type="caution">
    <text evidence="4">The sequence shown here is derived from an EMBL/GenBank/DDBJ whole genome shotgun (WGS) entry which is preliminary data.</text>
</comment>
<keyword evidence="4" id="KW-0489">Methyltransferase</keyword>
<evidence type="ECO:0000313" key="4">
    <source>
        <dbReference type="EMBL" id="MDM7854959.1"/>
    </source>
</evidence>
<name>A0ABT7SFZ5_9CELL</name>
<dbReference type="InterPro" id="IPR041698">
    <property type="entry name" value="Methyltransf_25"/>
</dbReference>
<sequence length="239" mass="25337">MAGHQDPAHGHAGGGHTHGGAHGGSADDLARLHTREFWEERYGSADRVWSGHPNRAVVDEVVGLTPGRALDVAAGEGGDAIWLAELGWRVTALDHAQAAVDRGAAHAADRGVGDRITWVRADARTWRTDERFDLVTSAYLHLPAGTREPWLASVAELVAPGGWLLVVGHHVSDIAVVPRPDAPELFAEAAELAALLDPAAFEIVTAATKPRDAVDPDGNPVTVHDAVLRARRREVPTVG</sequence>
<dbReference type="Gene3D" id="3.40.50.150">
    <property type="entry name" value="Vaccinia Virus protein VP39"/>
    <property type="match status" value="1"/>
</dbReference>
<dbReference type="EC" id="2.1.-.-" evidence="4"/>
<dbReference type="Proteomes" id="UP001529338">
    <property type="component" value="Unassembled WGS sequence"/>
</dbReference>
<dbReference type="InterPro" id="IPR029063">
    <property type="entry name" value="SAM-dependent_MTases_sf"/>
</dbReference>
<dbReference type="SUPFAM" id="SSF53335">
    <property type="entry name" value="S-adenosyl-L-methionine-dependent methyltransferases"/>
    <property type="match status" value="1"/>
</dbReference>
<proteinExistence type="predicted"/>
<dbReference type="EMBL" id="JAUCGQ010000001">
    <property type="protein sequence ID" value="MDM7854959.1"/>
    <property type="molecule type" value="Genomic_DNA"/>
</dbReference>
<protein>
    <submittedName>
        <fullName evidence="4">Class I SAM-dependent methyltransferase</fullName>
        <ecNumber evidence="4">2.1.-.-</ecNumber>
    </submittedName>
</protein>
<dbReference type="RefSeq" id="WP_289454774.1">
    <property type="nucleotide sequence ID" value="NZ_JAUCGQ010000001.1"/>
</dbReference>
<evidence type="ECO:0000259" key="3">
    <source>
        <dbReference type="Pfam" id="PF13649"/>
    </source>
</evidence>
<dbReference type="PANTHER" id="PTHR43861">
    <property type="entry name" value="TRANS-ACONITATE 2-METHYLTRANSFERASE-RELATED"/>
    <property type="match status" value="1"/>
</dbReference>
<feature type="region of interest" description="Disordered" evidence="2">
    <location>
        <begin position="1"/>
        <end position="26"/>
    </location>
</feature>
<reference evidence="4 5" key="1">
    <citation type="submission" date="2023-06" db="EMBL/GenBank/DDBJ databases">
        <title>Cellulomonas sp. MW4 Whole genome sequence.</title>
        <authorList>
            <person name="Park S."/>
        </authorList>
    </citation>
    <scope>NUCLEOTIDE SEQUENCE [LARGE SCALE GENOMIC DNA]</scope>
    <source>
        <strain evidence="4 5">MW4</strain>
    </source>
</reference>
<evidence type="ECO:0000256" key="1">
    <source>
        <dbReference type="ARBA" id="ARBA00022679"/>
    </source>
</evidence>
<feature type="compositionally biased region" description="Gly residues" evidence="2">
    <location>
        <begin position="11"/>
        <end position="23"/>
    </location>
</feature>
<dbReference type="Pfam" id="PF13649">
    <property type="entry name" value="Methyltransf_25"/>
    <property type="match status" value="1"/>
</dbReference>
<dbReference type="CDD" id="cd02440">
    <property type="entry name" value="AdoMet_MTases"/>
    <property type="match status" value="1"/>
</dbReference>
<accession>A0ABT7SFZ5</accession>
<feature type="domain" description="Methyltransferase" evidence="3">
    <location>
        <begin position="70"/>
        <end position="162"/>
    </location>
</feature>
<keyword evidence="1 4" id="KW-0808">Transferase</keyword>
<organism evidence="4 5">
    <name type="scientific">Cellulomonas alba</name>
    <dbReference type="NCBI Taxonomy" id="3053467"/>
    <lineage>
        <taxon>Bacteria</taxon>
        <taxon>Bacillati</taxon>
        <taxon>Actinomycetota</taxon>
        <taxon>Actinomycetes</taxon>
        <taxon>Micrococcales</taxon>
        <taxon>Cellulomonadaceae</taxon>
        <taxon>Cellulomonas</taxon>
    </lineage>
</organism>
<keyword evidence="5" id="KW-1185">Reference proteome</keyword>
<evidence type="ECO:0000313" key="5">
    <source>
        <dbReference type="Proteomes" id="UP001529338"/>
    </source>
</evidence>
<dbReference type="GO" id="GO:0008168">
    <property type="term" value="F:methyltransferase activity"/>
    <property type="evidence" value="ECO:0007669"/>
    <property type="project" value="UniProtKB-KW"/>
</dbReference>
<dbReference type="GO" id="GO:0032259">
    <property type="term" value="P:methylation"/>
    <property type="evidence" value="ECO:0007669"/>
    <property type="project" value="UniProtKB-KW"/>
</dbReference>
<evidence type="ECO:0000256" key="2">
    <source>
        <dbReference type="SAM" id="MobiDB-lite"/>
    </source>
</evidence>